<organism evidence="1 2">
    <name type="scientific">Candidatus Woesebacteria bacterium RIFCSPHIGHO2_12_FULL_41_24</name>
    <dbReference type="NCBI Taxonomy" id="1802510"/>
    <lineage>
        <taxon>Bacteria</taxon>
        <taxon>Candidatus Woeseibacteriota</taxon>
    </lineage>
</organism>
<proteinExistence type="predicted"/>
<sequence length="130" mass="15340">MFKAPKNTSIFKKEPKNDKYVIQFAPELCRFIRERKKCQTFRYGDKYDYLKVGDNVKIRNVITKGIIGKAIITDKAYKIFSKLPYNNLGSHESYSSKEHQKKVLSGYYTYIGREICDDDPFIIFDFKLVK</sequence>
<protein>
    <recommendedName>
        <fullName evidence="3">ASCH domain-containing protein</fullName>
    </recommendedName>
</protein>
<dbReference type="Proteomes" id="UP000178603">
    <property type="component" value="Unassembled WGS sequence"/>
</dbReference>
<name>A0A1F8ASL9_9BACT</name>
<evidence type="ECO:0008006" key="3">
    <source>
        <dbReference type="Google" id="ProtNLM"/>
    </source>
</evidence>
<gene>
    <name evidence="1" type="ORF">A3E44_01975</name>
</gene>
<reference evidence="1 2" key="1">
    <citation type="journal article" date="2016" name="Nat. Commun.">
        <title>Thousands of microbial genomes shed light on interconnected biogeochemical processes in an aquifer system.</title>
        <authorList>
            <person name="Anantharaman K."/>
            <person name="Brown C.T."/>
            <person name="Hug L.A."/>
            <person name="Sharon I."/>
            <person name="Castelle C.J."/>
            <person name="Probst A.J."/>
            <person name="Thomas B.C."/>
            <person name="Singh A."/>
            <person name="Wilkins M.J."/>
            <person name="Karaoz U."/>
            <person name="Brodie E.L."/>
            <person name="Williams K.H."/>
            <person name="Hubbard S.S."/>
            <person name="Banfield J.F."/>
        </authorList>
    </citation>
    <scope>NUCLEOTIDE SEQUENCE [LARGE SCALE GENOMIC DNA]</scope>
</reference>
<accession>A0A1F8ASL9</accession>
<comment type="caution">
    <text evidence="1">The sequence shown here is derived from an EMBL/GenBank/DDBJ whole genome shotgun (WGS) entry which is preliminary data.</text>
</comment>
<dbReference type="EMBL" id="MGGW01000016">
    <property type="protein sequence ID" value="OGM54278.1"/>
    <property type="molecule type" value="Genomic_DNA"/>
</dbReference>
<evidence type="ECO:0000313" key="1">
    <source>
        <dbReference type="EMBL" id="OGM54278.1"/>
    </source>
</evidence>
<evidence type="ECO:0000313" key="2">
    <source>
        <dbReference type="Proteomes" id="UP000178603"/>
    </source>
</evidence>
<dbReference type="AlphaFoldDB" id="A0A1F8ASL9"/>